<dbReference type="Gene3D" id="1.10.437.10">
    <property type="entry name" value="Blc2-like"/>
    <property type="match status" value="1"/>
</dbReference>
<dbReference type="EMBL" id="BAAFJT010000036">
    <property type="protein sequence ID" value="GAB0202134.1"/>
    <property type="molecule type" value="Genomic_DNA"/>
</dbReference>
<name>A0ABC9XXU2_GRUJA</name>
<protein>
    <submittedName>
        <fullName evidence="4">Apoptosis regulator BAX</fullName>
    </submittedName>
</protein>
<organism evidence="4 6">
    <name type="scientific">Grus japonensis</name>
    <name type="common">Japanese crane</name>
    <name type="synonym">Red-crowned crane</name>
    <dbReference type="NCBI Taxonomy" id="30415"/>
    <lineage>
        <taxon>Eukaryota</taxon>
        <taxon>Metazoa</taxon>
        <taxon>Chordata</taxon>
        <taxon>Craniata</taxon>
        <taxon>Vertebrata</taxon>
        <taxon>Euteleostomi</taxon>
        <taxon>Archelosauria</taxon>
        <taxon>Archosauria</taxon>
        <taxon>Dinosauria</taxon>
        <taxon>Saurischia</taxon>
        <taxon>Theropoda</taxon>
        <taxon>Coelurosauria</taxon>
        <taxon>Aves</taxon>
        <taxon>Neognathae</taxon>
        <taxon>Neoaves</taxon>
        <taxon>Gruiformes</taxon>
        <taxon>Gruidae</taxon>
        <taxon>Grus</taxon>
    </lineage>
</organism>
<comment type="similarity">
    <text evidence="1">Belongs to the Bcl-2 family.</text>
</comment>
<dbReference type="Pfam" id="PF00452">
    <property type="entry name" value="Bcl-2"/>
    <property type="match status" value="1"/>
</dbReference>
<dbReference type="InterPro" id="IPR026298">
    <property type="entry name" value="Bcl-2_fam"/>
</dbReference>
<dbReference type="InterPro" id="IPR046371">
    <property type="entry name" value="Bcl-2_BH1-3"/>
</dbReference>
<dbReference type="PROSITE" id="PS50062">
    <property type="entry name" value="BCL2_FAMILY"/>
    <property type="match status" value="1"/>
</dbReference>
<evidence type="ECO:0000313" key="6">
    <source>
        <dbReference type="Proteomes" id="UP001623348"/>
    </source>
</evidence>
<dbReference type="Proteomes" id="UP001623348">
    <property type="component" value="Unassembled WGS sequence"/>
</dbReference>
<accession>A0ABC9XXU2</accession>
<evidence type="ECO:0000259" key="3">
    <source>
        <dbReference type="SMART" id="SM00337"/>
    </source>
</evidence>
<reference evidence="4 6" key="1">
    <citation type="submission" date="2024-06" db="EMBL/GenBank/DDBJ databases">
        <title>The draft genome of Grus japonensis, version 3.</title>
        <authorList>
            <person name="Nabeshima K."/>
            <person name="Suzuki S."/>
            <person name="Onuma M."/>
        </authorList>
    </citation>
    <scope>NUCLEOTIDE SEQUENCE [LARGE SCALE GENOMIC DNA]</scope>
    <source>
        <strain evidence="4 6">451A</strain>
    </source>
</reference>
<dbReference type="SMART" id="SM00337">
    <property type="entry name" value="BCL"/>
    <property type="match status" value="1"/>
</dbReference>
<dbReference type="SUPFAM" id="SSF56854">
    <property type="entry name" value="Bcl-2 inhibitors of programmed cell death"/>
    <property type="match status" value="1"/>
</dbReference>
<keyword evidence="6" id="KW-1185">Reference proteome</keyword>
<gene>
    <name evidence="4" type="ORF">GRJ2_002679000</name>
    <name evidence="5" type="ORF">GRJ2_002679300</name>
</gene>
<dbReference type="InterPro" id="IPR036834">
    <property type="entry name" value="Bcl-2-like_sf"/>
</dbReference>
<dbReference type="PRINTS" id="PR01862">
    <property type="entry name" value="BCL2FAMILY"/>
</dbReference>
<evidence type="ECO:0000256" key="2">
    <source>
        <dbReference type="ARBA" id="ARBA00022703"/>
    </source>
</evidence>
<dbReference type="PANTHER" id="PTHR11256:SF42">
    <property type="entry name" value="APOPTOSIS REGULATOR BAX"/>
    <property type="match status" value="1"/>
</dbReference>
<evidence type="ECO:0000313" key="5">
    <source>
        <dbReference type="EMBL" id="GAB0202137.1"/>
    </source>
</evidence>
<proteinExistence type="inferred from homology"/>
<comment type="caution">
    <text evidence="4">The sequence shown here is derived from an EMBL/GenBank/DDBJ whole genome shotgun (WGS) entry which is preliminary data.</text>
</comment>
<dbReference type="GO" id="GO:0006915">
    <property type="term" value="P:apoptotic process"/>
    <property type="evidence" value="ECO:0007669"/>
    <property type="project" value="UniProtKB-KW"/>
</dbReference>
<sequence length="184" mass="20200">MEERESGGLLEIPWGAGTESISCIVRIGAALLRGFVLSLLEQDTGLPRRVPPQELGGEVEDETAVSSLRAAVLRIWGHLSQDPEMDSLVGALAGCPPLPALAGVSEQLFQDGINWGRVVVFFYFTYRVVRQALWGDHPVRTILDWAISFLQRHLSAWIQRQGGWGSILSYSPLQPPRAVGSPEK</sequence>
<dbReference type="InterPro" id="IPR002475">
    <property type="entry name" value="Bcl2-like"/>
</dbReference>
<dbReference type="EMBL" id="BAAFJT010000036">
    <property type="protein sequence ID" value="GAB0202137.1"/>
    <property type="molecule type" value="Genomic_DNA"/>
</dbReference>
<evidence type="ECO:0000313" key="4">
    <source>
        <dbReference type="EMBL" id="GAB0202134.1"/>
    </source>
</evidence>
<dbReference type="AlphaFoldDB" id="A0ABC9XXU2"/>
<dbReference type="PANTHER" id="PTHR11256">
    <property type="entry name" value="BCL-2 RELATED"/>
    <property type="match status" value="1"/>
</dbReference>
<feature type="domain" description="Bcl-2 Bcl-2 homology region 1-3" evidence="3">
    <location>
        <begin position="68"/>
        <end position="164"/>
    </location>
</feature>
<keyword evidence="2" id="KW-0053">Apoptosis</keyword>
<evidence type="ECO:0000256" key="1">
    <source>
        <dbReference type="ARBA" id="ARBA00009458"/>
    </source>
</evidence>